<dbReference type="GO" id="GO:0016020">
    <property type="term" value="C:membrane"/>
    <property type="evidence" value="ECO:0007669"/>
    <property type="project" value="UniProtKB-SubCell"/>
</dbReference>
<reference evidence="15 16" key="1">
    <citation type="submission" date="2016-11" db="EMBL/GenBank/DDBJ databases">
        <authorList>
            <person name="Jaros S."/>
            <person name="Januszkiewicz K."/>
            <person name="Wedrychowicz H."/>
        </authorList>
    </citation>
    <scope>NUCLEOTIDE SEQUENCE [LARGE SCALE GENOMIC DNA]</scope>
    <source>
        <strain evidence="15 16">CGMCC 1.6102</strain>
    </source>
</reference>
<evidence type="ECO:0000259" key="14">
    <source>
        <dbReference type="PROSITE" id="PS50192"/>
    </source>
</evidence>
<dbReference type="InterPro" id="IPR004358">
    <property type="entry name" value="Sig_transdc_His_kin-like_C"/>
</dbReference>
<dbReference type="Proteomes" id="UP000184513">
    <property type="component" value="Unassembled WGS sequence"/>
</dbReference>
<evidence type="ECO:0000313" key="15">
    <source>
        <dbReference type="EMBL" id="SHN17267.1"/>
    </source>
</evidence>
<evidence type="ECO:0000256" key="4">
    <source>
        <dbReference type="ARBA" id="ARBA00022679"/>
    </source>
</evidence>
<dbReference type="GO" id="GO:0005524">
    <property type="term" value="F:ATP binding"/>
    <property type="evidence" value="ECO:0007669"/>
    <property type="project" value="UniProtKB-KW"/>
</dbReference>
<evidence type="ECO:0000256" key="2">
    <source>
        <dbReference type="ARBA" id="ARBA00004141"/>
    </source>
</evidence>
<dbReference type="Gene3D" id="1.10.287.130">
    <property type="match status" value="1"/>
</dbReference>
<dbReference type="PANTHER" id="PTHR42878:SF7">
    <property type="entry name" value="SENSOR HISTIDINE KINASE GLRK"/>
    <property type="match status" value="1"/>
</dbReference>
<accession>A0A1M7PJF7</accession>
<dbReference type="RefSeq" id="WP_073095372.1">
    <property type="nucleotide sequence ID" value="NZ_FRCY01000009.1"/>
</dbReference>
<protein>
    <recommendedName>
        <fullName evidence="3">histidine kinase</fullName>
        <ecNumber evidence="3">2.7.13.3</ecNumber>
    </recommendedName>
</protein>
<sequence>MLSPDLYRDAFHKSHQILLLLDCDHRILDANQAAIQQLGYTASELVDMGVPDLFYNQAEGNRFTKEICIKDNVINWEYLLKNKEGRAFPVLLNGDKVNEEQDIYLLSAHTIEEIRKENTAAIRKNELTAAKSLNHLIVHEIKNLSYGMGMAVEELKESMDKIPQYLSDSVDFIEESNRRLGKTIKSLLEFDKSFDLNFKSLNINELIKDAIDTNRSKFKLMGIQLNVNLTASDFFYPIDRDKLLMALNNIINNAIESIQNSDGVISISTKLANQKSIVRIADNGIGMSEQERTNLFKPFYTTKPKGNGMGLFTAREILLGHQIGFYLESEKETGSTFTLYFDRKHLGSAI</sequence>
<dbReference type="InterPro" id="IPR036890">
    <property type="entry name" value="HATPase_C_sf"/>
</dbReference>
<dbReference type="CDD" id="cd00130">
    <property type="entry name" value="PAS"/>
    <property type="match status" value="1"/>
</dbReference>
<dbReference type="GO" id="GO:0000156">
    <property type="term" value="F:phosphorelay response regulator activity"/>
    <property type="evidence" value="ECO:0007669"/>
    <property type="project" value="TreeGrafter"/>
</dbReference>
<dbReference type="SUPFAM" id="SSF55785">
    <property type="entry name" value="PYP-like sensor domain (PAS domain)"/>
    <property type="match status" value="1"/>
</dbReference>
<dbReference type="InterPro" id="IPR005467">
    <property type="entry name" value="His_kinase_dom"/>
</dbReference>
<gene>
    <name evidence="15" type="ORF">SAMN04488057_10949</name>
</gene>
<keyword evidence="4" id="KW-0808">Transferase</keyword>
<dbReference type="STRING" id="388280.SAMN04488057_10949"/>
<dbReference type="AlphaFoldDB" id="A0A1M7PJF7"/>
<dbReference type="NCBIfam" id="TIGR00229">
    <property type="entry name" value="sensory_box"/>
    <property type="match status" value="1"/>
</dbReference>
<keyword evidence="16" id="KW-1185">Reference proteome</keyword>
<dbReference type="Gene3D" id="3.30.450.20">
    <property type="entry name" value="PAS domain"/>
    <property type="match status" value="1"/>
</dbReference>
<dbReference type="PANTHER" id="PTHR42878">
    <property type="entry name" value="TWO-COMPONENT HISTIDINE KINASE"/>
    <property type="match status" value="1"/>
</dbReference>
<keyword evidence="5" id="KW-0812">Transmembrane</keyword>
<dbReference type="GO" id="GO:0030295">
    <property type="term" value="F:protein kinase activator activity"/>
    <property type="evidence" value="ECO:0007669"/>
    <property type="project" value="TreeGrafter"/>
</dbReference>
<dbReference type="OrthoDB" id="9806995at2"/>
<dbReference type="SMART" id="SM00091">
    <property type="entry name" value="PAS"/>
    <property type="match status" value="1"/>
</dbReference>
<proteinExistence type="predicted"/>
<keyword evidence="11" id="KW-0472">Membrane</keyword>
<evidence type="ECO:0000259" key="12">
    <source>
        <dbReference type="PROSITE" id="PS50109"/>
    </source>
</evidence>
<keyword evidence="6" id="KW-0547">Nucleotide-binding</keyword>
<feature type="domain" description="Histidine kinase" evidence="12">
    <location>
        <begin position="136"/>
        <end position="345"/>
    </location>
</feature>
<dbReference type="InterPro" id="IPR000014">
    <property type="entry name" value="PAS"/>
</dbReference>
<dbReference type="SUPFAM" id="SSF55874">
    <property type="entry name" value="ATPase domain of HSP90 chaperone/DNA topoisomerase II/histidine kinase"/>
    <property type="match status" value="1"/>
</dbReference>
<dbReference type="PRINTS" id="PR00344">
    <property type="entry name" value="BCTRLSENSOR"/>
</dbReference>
<keyword evidence="7" id="KW-0418">Kinase</keyword>
<dbReference type="InterPro" id="IPR000727">
    <property type="entry name" value="T_SNARE_dom"/>
</dbReference>
<dbReference type="PROSITE" id="PS50192">
    <property type="entry name" value="T_SNARE"/>
    <property type="match status" value="1"/>
</dbReference>
<dbReference type="InterPro" id="IPR050351">
    <property type="entry name" value="BphY/WalK/GraS-like"/>
</dbReference>
<organism evidence="15 16">
    <name type="scientific">Cyclobacterium lianum</name>
    <dbReference type="NCBI Taxonomy" id="388280"/>
    <lineage>
        <taxon>Bacteria</taxon>
        <taxon>Pseudomonadati</taxon>
        <taxon>Bacteroidota</taxon>
        <taxon>Cytophagia</taxon>
        <taxon>Cytophagales</taxon>
        <taxon>Cyclobacteriaceae</taxon>
        <taxon>Cyclobacterium</taxon>
    </lineage>
</organism>
<dbReference type="GO" id="GO:0007234">
    <property type="term" value="P:osmosensory signaling via phosphorelay pathway"/>
    <property type="evidence" value="ECO:0007669"/>
    <property type="project" value="TreeGrafter"/>
</dbReference>
<evidence type="ECO:0000256" key="7">
    <source>
        <dbReference type="ARBA" id="ARBA00022777"/>
    </source>
</evidence>
<evidence type="ECO:0000256" key="8">
    <source>
        <dbReference type="ARBA" id="ARBA00022840"/>
    </source>
</evidence>
<dbReference type="PROSITE" id="PS50109">
    <property type="entry name" value="HIS_KIN"/>
    <property type="match status" value="1"/>
</dbReference>
<evidence type="ECO:0000256" key="9">
    <source>
        <dbReference type="ARBA" id="ARBA00022989"/>
    </source>
</evidence>
<dbReference type="CDD" id="cd00075">
    <property type="entry name" value="HATPase"/>
    <property type="match status" value="1"/>
</dbReference>
<evidence type="ECO:0000256" key="1">
    <source>
        <dbReference type="ARBA" id="ARBA00000085"/>
    </source>
</evidence>
<dbReference type="Pfam" id="PF02518">
    <property type="entry name" value="HATPase_c"/>
    <property type="match status" value="1"/>
</dbReference>
<evidence type="ECO:0000256" key="6">
    <source>
        <dbReference type="ARBA" id="ARBA00022741"/>
    </source>
</evidence>
<keyword evidence="8" id="KW-0067">ATP-binding</keyword>
<dbReference type="InterPro" id="IPR003594">
    <property type="entry name" value="HATPase_dom"/>
</dbReference>
<keyword evidence="10" id="KW-0902">Two-component regulatory system</keyword>
<evidence type="ECO:0000313" key="16">
    <source>
        <dbReference type="Proteomes" id="UP000184513"/>
    </source>
</evidence>
<feature type="domain" description="T-SNARE coiled-coil homology" evidence="14">
    <location>
        <begin position="138"/>
        <end position="183"/>
    </location>
</feature>
<dbReference type="Gene3D" id="3.30.565.10">
    <property type="entry name" value="Histidine kinase-like ATPase, C-terminal domain"/>
    <property type="match status" value="1"/>
</dbReference>
<dbReference type="EMBL" id="FRCY01000009">
    <property type="protein sequence ID" value="SHN17267.1"/>
    <property type="molecule type" value="Genomic_DNA"/>
</dbReference>
<evidence type="ECO:0000256" key="11">
    <source>
        <dbReference type="ARBA" id="ARBA00023136"/>
    </source>
</evidence>
<name>A0A1M7PJF7_9BACT</name>
<dbReference type="InterPro" id="IPR035965">
    <property type="entry name" value="PAS-like_dom_sf"/>
</dbReference>
<feature type="domain" description="PAS" evidence="13">
    <location>
        <begin position="3"/>
        <end position="47"/>
    </location>
</feature>
<dbReference type="PROSITE" id="PS50112">
    <property type="entry name" value="PAS"/>
    <property type="match status" value="1"/>
</dbReference>
<dbReference type="SMART" id="SM00387">
    <property type="entry name" value="HATPase_c"/>
    <property type="match status" value="1"/>
</dbReference>
<evidence type="ECO:0000256" key="3">
    <source>
        <dbReference type="ARBA" id="ARBA00012438"/>
    </source>
</evidence>
<dbReference type="Pfam" id="PF13426">
    <property type="entry name" value="PAS_9"/>
    <property type="match status" value="1"/>
</dbReference>
<dbReference type="EC" id="2.7.13.3" evidence="3"/>
<evidence type="ECO:0000256" key="5">
    <source>
        <dbReference type="ARBA" id="ARBA00022692"/>
    </source>
</evidence>
<comment type="catalytic activity">
    <reaction evidence="1">
        <text>ATP + protein L-histidine = ADP + protein N-phospho-L-histidine.</text>
        <dbReference type="EC" id="2.7.13.3"/>
    </reaction>
</comment>
<evidence type="ECO:0000256" key="10">
    <source>
        <dbReference type="ARBA" id="ARBA00023012"/>
    </source>
</evidence>
<keyword evidence="9" id="KW-1133">Transmembrane helix</keyword>
<evidence type="ECO:0000259" key="13">
    <source>
        <dbReference type="PROSITE" id="PS50112"/>
    </source>
</evidence>
<comment type="subcellular location">
    <subcellularLocation>
        <location evidence="2">Membrane</location>
        <topology evidence="2">Multi-pass membrane protein</topology>
    </subcellularLocation>
</comment>
<dbReference type="GO" id="GO:0004673">
    <property type="term" value="F:protein histidine kinase activity"/>
    <property type="evidence" value="ECO:0007669"/>
    <property type="project" value="UniProtKB-EC"/>
</dbReference>